<organism evidence="1 2">
    <name type="scientific">Chryseobacterium indologenes</name>
    <name type="common">Flavobacterium indologenes</name>
    <dbReference type="NCBI Taxonomy" id="253"/>
    <lineage>
        <taxon>Bacteria</taxon>
        <taxon>Pseudomonadati</taxon>
        <taxon>Bacteroidota</taxon>
        <taxon>Flavobacteriia</taxon>
        <taxon>Flavobacteriales</taxon>
        <taxon>Weeksellaceae</taxon>
        <taxon>Chryseobacterium group</taxon>
        <taxon>Chryseobacterium</taxon>
    </lineage>
</organism>
<accession>A0AAD0YQN1</accession>
<protein>
    <submittedName>
        <fullName evidence="1">Uncharacterized protein</fullName>
    </submittedName>
</protein>
<dbReference type="AlphaFoldDB" id="A0AAD0YQN1"/>
<dbReference type="Proteomes" id="UP000269015">
    <property type="component" value="Chromosome"/>
</dbReference>
<dbReference type="KEGG" id="cio:CEQ15_07780"/>
<dbReference type="EMBL" id="CP033930">
    <property type="protein sequence ID" value="AZB17074.1"/>
    <property type="molecule type" value="Genomic_DNA"/>
</dbReference>
<proteinExistence type="predicted"/>
<reference evidence="1 2" key="1">
    <citation type="submission" date="2018-11" db="EMBL/GenBank/DDBJ databases">
        <title>Proposal to divide the Flavobacteriaceae and reorganize its genera based on Amino Acid Identity values calculated from whole genome sequences.</title>
        <authorList>
            <person name="Nicholson A.C."/>
            <person name="Gulvik C.A."/>
            <person name="Whitney A.M."/>
            <person name="Humrighouse B.W."/>
            <person name="Bell M."/>
            <person name="Holmes B."/>
            <person name="Steigerwalt A.G."/>
            <person name="Villarma A."/>
            <person name="Sheth M."/>
            <person name="Batra D."/>
            <person name="Pryor J."/>
            <person name="Bernardet J.-F."/>
            <person name="Hugo C."/>
            <person name="Kampfer P."/>
            <person name="Newman J."/>
            <person name="McQuiston J.R."/>
        </authorList>
    </citation>
    <scope>NUCLEOTIDE SEQUENCE [LARGE SCALE GENOMIC DNA]</scope>
    <source>
        <strain evidence="1 2">H5559</strain>
    </source>
</reference>
<name>A0AAD0YQN1_CHRID</name>
<sequence length="59" mass="6928">MRLRKPGKQIVVVNFALKKCEKTKKQRVKVKGKMANMRKKKLADSLFCSPVLSRKNYYI</sequence>
<evidence type="ECO:0000313" key="2">
    <source>
        <dbReference type="Proteomes" id="UP000269015"/>
    </source>
</evidence>
<evidence type="ECO:0000313" key="1">
    <source>
        <dbReference type="EMBL" id="AZB17074.1"/>
    </source>
</evidence>
<gene>
    <name evidence="1" type="ORF">EG352_04435</name>
</gene>